<dbReference type="Pfam" id="PF09148">
    <property type="entry name" value="DUF1934"/>
    <property type="match status" value="1"/>
</dbReference>
<comment type="caution">
    <text evidence="1">The sequence shown here is derived from an EMBL/GenBank/DDBJ whole genome shotgun (WGS) entry which is preliminary data.</text>
</comment>
<dbReference type="Proteomes" id="UP000824136">
    <property type="component" value="Unassembled WGS sequence"/>
</dbReference>
<evidence type="ECO:0000313" key="2">
    <source>
        <dbReference type="Proteomes" id="UP000824136"/>
    </source>
</evidence>
<dbReference type="Gene3D" id="2.40.128.20">
    <property type="match status" value="1"/>
</dbReference>
<dbReference type="InterPro" id="IPR012674">
    <property type="entry name" value="Calycin"/>
</dbReference>
<proteinExistence type="predicted"/>
<dbReference type="SUPFAM" id="SSF50814">
    <property type="entry name" value="Lipocalins"/>
    <property type="match status" value="1"/>
</dbReference>
<dbReference type="InterPro" id="IPR015231">
    <property type="entry name" value="DUF1934"/>
</dbReference>
<reference evidence="1" key="1">
    <citation type="submission" date="2020-10" db="EMBL/GenBank/DDBJ databases">
        <authorList>
            <person name="Gilroy R."/>
        </authorList>
    </citation>
    <scope>NUCLEOTIDE SEQUENCE</scope>
    <source>
        <strain evidence="1">CHK33-4379</strain>
    </source>
</reference>
<accession>A0A9D1GTU0</accession>
<organism evidence="1 2">
    <name type="scientific">Candidatus Faeciplasma pullistercoris</name>
    <dbReference type="NCBI Taxonomy" id="2840800"/>
    <lineage>
        <taxon>Bacteria</taxon>
        <taxon>Bacillati</taxon>
        <taxon>Bacillota</taxon>
        <taxon>Clostridia</taxon>
        <taxon>Eubacteriales</taxon>
        <taxon>Oscillospiraceae</taxon>
        <taxon>Oscillospiraceae incertae sedis</taxon>
        <taxon>Candidatus Faeciplasma</taxon>
    </lineage>
</organism>
<dbReference type="AlphaFoldDB" id="A0A9D1GTU0"/>
<gene>
    <name evidence="1" type="ORF">IAC39_04575</name>
</gene>
<protein>
    <submittedName>
        <fullName evidence="1">DUF1934 domain-containing protein</fullName>
    </submittedName>
</protein>
<reference evidence="1" key="2">
    <citation type="journal article" date="2021" name="PeerJ">
        <title>Extensive microbial diversity within the chicken gut microbiome revealed by metagenomics and culture.</title>
        <authorList>
            <person name="Gilroy R."/>
            <person name="Ravi A."/>
            <person name="Getino M."/>
            <person name="Pursley I."/>
            <person name="Horton D.L."/>
            <person name="Alikhan N.F."/>
            <person name="Baker D."/>
            <person name="Gharbi K."/>
            <person name="Hall N."/>
            <person name="Watson M."/>
            <person name="Adriaenssens E.M."/>
            <person name="Foster-Nyarko E."/>
            <person name="Jarju S."/>
            <person name="Secka A."/>
            <person name="Antonio M."/>
            <person name="Oren A."/>
            <person name="Chaudhuri R.R."/>
            <person name="La Ragione R."/>
            <person name="Hildebrand F."/>
            <person name="Pallen M.J."/>
        </authorList>
    </citation>
    <scope>NUCLEOTIDE SEQUENCE</scope>
    <source>
        <strain evidence="1">CHK33-4379</strain>
    </source>
</reference>
<name>A0A9D1GTU0_9FIRM</name>
<evidence type="ECO:0000313" key="1">
    <source>
        <dbReference type="EMBL" id="HIT58967.1"/>
    </source>
</evidence>
<sequence>MKDALIKIRSIQINEEDKDETEIITEGRYELKGSVCELRYDETEATGYEGSVTSVKAEHGKWLRMIRAGAANAELFIEVGRKNYCHYATPYGDMVMGVLAKSVNADVNEDGGRINAEYIIDVNSILLGNFSIDIDIKPR</sequence>
<dbReference type="EMBL" id="DVLL01000017">
    <property type="protein sequence ID" value="HIT58967.1"/>
    <property type="molecule type" value="Genomic_DNA"/>
</dbReference>